<reference evidence="3" key="1">
    <citation type="submission" date="2024-06" db="EMBL/GenBank/DDBJ databases">
        <authorList>
            <person name="Ryan C."/>
        </authorList>
    </citation>
    <scope>NUCLEOTIDE SEQUENCE [LARGE SCALE GENOMIC DNA]</scope>
</reference>
<accession>A0ABC8WU47</accession>
<keyword evidence="3" id="KW-1185">Reference proteome</keyword>
<dbReference type="InterPro" id="IPR056592">
    <property type="entry name" value="Beta-prop_At3g26010-like"/>
</dbReference>
<reference evidence="2 3" key="2">
    <citation type="submission" date="2024-10" db="EMBL/GenBank/DDBJ databases">
        <authorList>
            <person name="Ryan C."/>
        </authorList>
    </citation>
    <scope>NUCLEOTIDE SEQUENCE [LARGE SCALE GENOMIC DNA]</scope>
</reference>
<sequence>MESGEGGGGGRLPEELDLAGLLYTNHNPSHLHGDFSIRFASAGPSRFPGLGFLPCGARALPLDCCNGILLCRGGGGGGGCHYVCNPATGRFTTLPEPAYGFQALALAAFEPHGASPRFHVLNFARAEPVQRAFFDDADFEESDGDTLSDTDGLEVFSSETGKWVESQICRESRVRLVEGMGSVFINGFVNLLTHERKVLAVDPEGQACHLISLPVSSWFGFVGCLGQSQGFLQYSVQEDCTCTMMQIWTLKDFKKGEWILRHRFEIEVAPQTKILFDYAGYKLLSYNLINTEVKEICKLEPETRPRFLLYVPSYADLVK</sequence>
<dbReference type="PANTHER" id="PTHR35546">
    <property type="entry name" value="F-BOX PROTEIN INTERACTION DOMAIN PROTEIN-RELATED"/>
    <property type="match status" value="1"/>
</dbReference>
<name>A0ABC8WU47_9POAL</name>
<evidence type="ECO:0000313" key="3">
    <source>
        <dbReference type="Proteomes" id="UP001497457"/>
    </source>
</evidence>
<dbReference type="AlphaFoldDB" id="A0ABC8WU47"/>
<protein>
    <recommendedName>
        <fullName evidence="1">F-box protein At3g26010-like beta-propeller domain-containing protein</fullName>
    </recommendedName>
</protein>
<evidence type="ECO:0000313" key="2">
    <source>
        <dbReference type="EMBL" id="CAL4915094.1"/>
    </source>
</evidence>
<dbReference type="InterPro" id="IPR055290">
    <property type="entry name" value="At3g26010-like"/>
</dbReference>
<evidence type="ECO:0000259" key="1">
    <source>
        <dbReference type="Pfam" id="PF24750"/>
    </source>
</evidence>
<dbReference type="PANTHER" id="PTHR35546:SF116">
    <property type="entry name" value="F-BOX DOMAIN-CONTAINING PROTEIN"/>
    <property type="match status" value="1"/>
</dbReference>
<feature type="domain" description="F-box protein At3g26010-like beta-propeller" evidence="1">
    <location>
        <begin position="150"/>
        <end position="268"/>
    </location>
</feature>
<organism evidence="2 3">
    <name type="scientific">Urochloa decumbens</name>
    <dbReference type="NCBI Taxonomy" id="240449"/>
    <lineage>
        <taxon>Eukaryota</taxon>
        <taxon>Viridiplantae</taxon>
        <taxon>Streptophyta</taxon>
        <taxon>Embryophyta</taxon>
        <taxon>Tracheophyta</taxon>
        <taxon>Spermatophyta</taxon>
        <taxon>Magnoliopsida</taxon>
        <taxon>Liliopsida</taxon>
        <taxon>Poales</taxon>
        <taxon>Poaceae</taxon>
        <taxon>PACMAD clade</taxon>
        <taxon>Panicoideae</taxon>
        <taxon>Panicodae</taxon>
        <taxon>Paniceae</taxon>
        <taxon>Melinidinae</taxon>
        <taxon>Urochloa</taxon>
    </lineage>
</organism>
<gene>
    <name evidence="2" type="ORF">URODEC1_LOCUS17302</name>
</gene>
<dbReference type="Pfam" id="PF24750">
    <property type="entry name" value="b-prop_At3g26010-like"/>
    <property type="match status" value="1"/>
</dbReference>
<dbReference type="EMBL" id="OZ075123">
    <property type="protein sequence ID" value="CAL4915094.1"/>
    <property type="molecule type" value="Genomic_DNA"/>
</dbReference>
<dbReference type="Proteomes" id="UP001497457">
    <property type="component" value="Chromosome 13rd"/>
</dbReference>
<proteinExistence type="predicted"/>